<name>A7RPV2_NEMVE</name>
<dbReference type="eggNOG" id="KOG1075">
    <property type="taxonomic scope" value="Eukaryota"/>
</dbReference>
<dbReference type="EMBL" id="DS469526">
    <property type="protein sequence ID" value="EDO46573.1"/>
    <property type="molecule type" value="Genomic_DNA"/>
</dbReference>
<evidence type="ECO:0000259" key="2">
    <source>
        <dbReference type="Pfam" id="PF14529"/>
    </source>
</evidence>
<dbReference type="PANTHER" id="PTHR33395">
    <property type="entry name" value="TRANSCRIPTASE, PUTATIVE-RELATED-RELATED"/>
    <property type="match status" value="1"/>
</dbReference>
<dbReference type="STRING" id="45351.A7RPV2"/>
<dbReference type="HOGENOM" id="CLU_499047_0_0_1"/>
<evidence type="ECO:0000313" key="3">
    <source>
        <dbReference type="EMBL" id="EDO46573.1"/>
    </source>
</evidence>
<organism evidence="3 4">
    <name type="scientific">Nematostella vectensis</name>
    <name type="common">Starlet sea anemone</name>
    <dbReference type="NCBI Taxonomy" id="45351"/>
    <lineage>
        <taxon>Eukaryota</taxon>
        <taxon>Metazoa</taxon>
        <taxon>Cnidaria</taxon>
        <taxon>Anthozoa</taxon>
        <taxon>Hexacorallia</taxon>
        <taxon>Actiniaria</taxon>
        <taxon>Edwardsiidae</taxon>
        <taxon>Nematostella</taxon>
    </lineage>
</organism>
<keyword evidence="4" id="KW-1185">Reference proteome</keyword>
<dbReference type="PANTHER" id="PTHR33395:SF22">
    <property type="entry name" value="REVERSE TRANSCRIPTASE DOMAIN-CONTAINING PROTEIN"/>
    <property type="match status" value="1"/>
</dbReference>
<proteinExistence type="predicted"/>
<feature type="compositionally biased region" description="Polar residues" evidence="1">
    <location>
        <begin position="120"/>
        <end position="135"/>
    </location>
</feature>
<dbReference type="InParanoid" id="A7RPV2"/>
<evidence type="ECO:0000256" key="1">
    <source>
        <dbReference type="SAM" id="MobiDB-lite"/>
    </source>
</evidence>
<dbReference type="InterPro" id="IPR005135">
    <property type="entry name" value="Endo/exonuclease/phosphatase"/>
</dbReference>
<feature type="compositionally biased region" description="Low complexity" evidence="1">
    <location>
        <begin position="223"/>
        <end position="234"/>
    </location>
</feature>
<protein>
    <recommendedName>
        <fullName evidence="2">Endonuclease/exonuclease/phosphatase domain-containing protein</fullName>
    </recommendedName>
</protein>
<dbReference type="AlphaFoldDB" id="A7RPV2"/>
<gene>
    <name evidence="3" type="ORF">NEMVEDRAFT_v1g200314</name>
</gene>
<dbReference type="SUPFAM" id="SSF56219">
    <property type="entry name" value="DNase I-like"/>
    <property type="match status" value="1"/>
</dbReference>
<sequence length="546" mass="60979">MHCAHRSFPLEATGYESVDRVCSVFAVCAVEMSREQQEQPDIVDPSPAPSEEEDVISKVTEHFGDAIAQRFKENEVGISNFNSAKKVKKHGGLKELAKNCRVDSKHIIAIVSGHRKRTSPPDSWSPRTPSSSRAGSSDEEFSLQCSQAKLPKMPSMHFTVLEAVMLETIVKHFSNFGKSHKKPIEIPKYSPFFPKLGNRNFFLCDTTLGPPLLSSSPGDQQYSPDSTTSCSQSSKPIRKHSLSILTVNCRSLRSERKRCELQSLVDTLKPDIINATETHIDDNVLTAELGLQGYEIYRQDRKCGGGGVLVATKQDSIISSRIHSLEDEHVESVWCKIEIAGTKPLYNGCMYRPPDRQPESICSLDSTLNKITSSPCLPNVLVTGDFNLPDISWDCTDCENKYIVKANPQYGVLVNQAFIDTIHEHSLSQGVTEPTRENNILDLVLTTNPDLISRTEVLNGMSDHSIVLSTVNLKTRTPKKKPRKLLKPCDWLNHPLKPCTSKTKPLIPSTHVYPLIYNLHPYDLVLDIIDPYYHPLKSSTRLTNSC</sequence>
<accession>A7RPV2</accession>
<dbReference type="InterPro" id="IPR036691">
    <property type="entry name" value="Endo/exonu/phosph_ase_sf"/>
</dbReference>
<feature type="region of interest" description="Disordered" evidence="1">
    <location>
        <begin position="111"/>
        <end position="141"/>
    </location>
</feature>
<reference evidence="3 4" key="1">
    <citation type="journal article" date="2007" name="Science">
        <title>Sea anemone genome reveals ancestral eumetazoan gene repertoire and genomic organization.</title>
        <authorList>
            <person name="Putnam N.H."/>
            <person name="Srivastava M."/>
            <person name="Hellsten U."/>
            <person name="Dirks B."/>
            <person name="Chapman J."/>
            <person name="Salamov A."/>
            <person name="Terry A."/>
            <person name="Shapiro H."/>
            <person name="Lindquist E."/>
            <person name="Kapitonov V.V."/>
            <person name="Jurka J."/>
            <person name="Genikhovich G."/>
            <person name="Grigoriev I.V."/>
            <person name="Lucas S.M."/>
            <person name="Steele R.E."/>
            <person name="Finnerty J.R."/>
            <person name="Technau U."/>
            <person name="Martindale M.Q."/>
            <person name="Rokhsar D.S."/>
        </authorList>
    </citation>
    <scope>NUCLEOTIDE SEQUENCE [LARGE SCALE GENOMIC DNA]</scope>
    <source>
        <strain evidence="4">CH2 X CH6</strain>
    </source>
</reference>
<dbReference type="Gene3D" id="3.60.10.10">
    <property type="entry name" value="Endonuclease/exonuclease/phosphatase"/>
    <property type="match status" value="1"/>
</dbReference>
<feature type="region of interest" description="Disordered" evidence="1">
    <location>
        <begin position="214"/>
        <end position="235"/>
    </location>
</feature>
<evidence type="ECO:0000313" key="4">
    <source>
        <dbReference type="Proteomes" id="UP000001593"/>
    </source>
</evidence>
<dbReference type="GO" id="GO:0003824">
    <property type="term" value="F:catalytic activity"/>
    <property type="evidence" value="ECO:0007669"/>
    <property type="project" value="InterPro"/>
</dbReference>
<dbReference type="PhylomeDB" id="A7RPV2"/>
<dbReference type="Proteomes" id="UP000001593">
    <property type="component" value="Unassembled WGS sequence"/>
</dbReference>
<dbReference type="Pfam" id="PF14529">
    <property type="entry name" value="Exo_endo_phos_2"/>
    <property type="match status" value="1"/>
</dbReference>
<feature type="domain" description="Endonuclease/exonuclease/phosphatase" evidence="2">
    <location>
        <begin position="349"/>
        <end position="467"/>
    </location>
</feature>